<dbReference type="VEuPathDB" id="FungiDB:BO97DRAFT_45016"/>
<proteinExistence type="predicted"/>
<keyword evidence="1" id="KW-0732">Signal</keyword>
<accession>A0A395I1Z1</accession>
<dbReference type="GO" id="GO:0006508">
    <property type="term" value="P:proteolysis"/>
    <property type="evidence" value="ECO:0007669"/>
    <property type="project" value="InterPro"/>
</dbReference>
<evidence type="ECO:0000259" key="3">
    <source>
        <dbReference type="Pfam" id="PF00082"/>
    </source>
</evidence>
<dbReference type="InterPro" id="IPR036852">
    <property type="entry name" value="Peptidase_S8/S53_dom_sf"/>
</dbReference>
<organism evidence="4 5">
    <name type="scientific">Aspergillus homomorphus (strain CBS 101889)</name>
    <dbReference type="NCBI Taxonomy" id="1450537"/>
    <lineage>
        <taxon>Eukaryota</taxon>
        <taxon>Fungi</taxon>
        <taxon>Dikarya</taxon>
        <taxon>Ascomycota</taxon>
        <taxon>Pezizomycotina</taxon>
        <taxon>Eurotiomycetes</taxon>
        <taxon>Eurotiomycetidae</taxon>
        <taxon>Eurotiales</taxon>
        <taxon>Aspergillaceae</taxon>
        <taxon>Aspergillus</taxon>
        <taxon>Aspergillus subgen. Circumdati</taxon>
    </lineage>
</organism>
<evidence type="ECO:0000256" key="1">
    <source>
        <dbReference type="ARBA" id="ARBA00022729"/>
    </source>
</evidence>
<keyword evidence="2" id="KW-0865">Zymogen</keyword>
<evidence type="ECO:0000313" key="5">
    <source>
        <dbReference type="Proteomes" id="UP000248961"/>
    </source>
</evidence>
<dbReference type="STRING" id="1450537.A0A395I1Z1"/>
<dbReference type="Gene3D" id="3.40.50.200">
    <property type="entry name" value="Peptidase S8/S53 domain"/>
    <property type="match status" value="1"/>
</dbReference>
<gene>
    <name evidence="4" type="ORF">BO97DRAFT_45016</name>
</gene>
<dbReference type="InterPro" id="IPR000209">
    <property type="entry name" value="Peptidase_S8/S53_dom"/>
</dbReference>
<evidence type="ECO:0000256" key="2">
    <source>
        <dbReference type="ARBA" id="ARBA00023145"/>
    </source>
</evidence>
<feature type="domain" description="Peptidase S8/S53" evidence="3">
    <location>
        <begin position="65"/>
        <end position="174"/>
    </location>
</feature>
<dbReference type="EMBL" id="KZ824280">
    <property type="protein sequence ID" value="RAL13188.1"/>
    <property type="molecule type" value="Genomic_DNA"/>
</dbReference>
<keyword evidence="5" id="KW-1185">Reference proteome</keyword>
<dbReference type="GO" id="GO:0004252">
    <property type="term" value="F:serine-type endopeptidase activity"/>
    <property type="evidence" value="ECO:0007669"/>
    <property type="project" value="InterPro"/>
</dbReference>
<reference evidence="4 5" key="1">
    <citation type="submission" date="2018-02" db="EMBL/GenBank/DDBJ databases">
        <title>The genomes of Aspergillus section Nigri reveals drivers in fungal speciation.</title>
        <authorList>
            <consortium name="DOE Joint Genome Institute"/>
            <person name="Vesth T.C."/>
            <person name="Nybo J."/>
            <person name="Theobald S."/>
            <person name="Brandl J."/>
            <person name="Frisvad J.C."/>
            <person name="Nielsen K.F."/>
            <person name="Lyhne E.K."/>
            <person name="Kogle M.E."/>
            <person name="Kuo A."/>
            <person name="Riley R."/>
            <person name="Clum A."/>
            <person name="Nolan M."/>
            <person name="Lipzen A."/>
            <person name="Salamov A."/>
            <person name="Henrissat B."/>
            <person name="Wiebenga A."/>
            <person name="De vries R.P."/>
            <person name="Grigoriev I.V."/>
            <person name="Mortensen U.H."/>
            <person name="Andersen M.R."/>
            <person name="Baker S.E."/>
        </authorList>
    </citation>
    <scope>NUCLEOTIDE SEQUENCE [LARGE SCALE GENOMIC DNA]</scope>
    <source>
        <strain evidence="4 5">CBS 101889</strain>
    </source>
</reference>
<dbReference type="RefSeq" id="XP_025552342.1">
    <property type="nucleotide sequence ID" value="XM_025698913.1"/>
</dbReference>
<dbReference type="GeneID" id="37203202"/>
<dbReference type="AlphaFoldDB" id="A0A395I1Z1"/>
<dbReference type="Proteomes" id="UP000248961">
    <property type="component" value="Unassembled WGS sequence"/>
</dbReference>
<dbReference type="Pfam" id="PF00082">
    <property type="entry name" value="Peptidase_S8"/>
    <property type="match status" value="1"/>
</dbReference>
<evidence type="ECO:0000313" key="4">
    <source>
        <dbReference type="EMBL" id="RAL13188.1"/>
    </source>
</evidence>
<dbReference type="OrthoDB" id="4508363at2759"/>
<sequence length="236" mass="26144">MEHIPGFVSQILAPSPKYHNSNYRAPELLEQLGSDGLPILVARPRLRHLQAHHLVRPCTQLTVLQRAVEKASDAGALIFAAASNWGNRGSVPFPARHSFRTMCMFSTNADDQASSFNPEPRERENNFAILGEDLEHPADPQRRESGTSMATAIAAGLAARIVDFSRQGDNATIERVADVGSLAGMTAIFRFMSKRAGPFQCVSPLRLMSERYRSNAREKNRAYVRESLHRAMESAD</sequence>
<name>A0A395I1Z1_ASPHC</name>
<protein>
    <recommendedName>
        <fullName evidence="3">Peptidase S8/S53 domain-containing protein</fullName>
    </recommendedName>
</protein>
<dbReference type="SUPFAM" id="SSF52743">
    <property type="entry name" value="Subtilisin-like"/>
    <property type="match status" value="1"/>
</dbReference>